<comment type="caution">
    <text evidence="2">The sequence shown here is derived from an EMBL/GenBank/DDBJ whole genome shotgun (WGS) entry which is preliminary data.</text>
</comment>
<name>A0A819TME2_9BILA</name>
<accession>A0A819TME2</accession>
<organism evidence="2 5">
    <name type="scientific">Adineta steineri</name>
    <dbReference type="NCBI Taxonomy" id="433720"/>
    <lineage>
        <taxon>Eukaryota</taxon>
        <taxon>Metazoa</taxon>
        <taxon>Spiralia</taxon>
        <taxon>Gnathifera</taxon>
        <taxon>Rotifera</taxon>
        <taxon>Eurotatoria</taxon>
        <taxon>Bdelloidea</taxon>
        <taxon>Adinetida</taxon>
        <taxon>Adinetidae</taxon>
        <taxon>Adineta</taxon>
    </lineage>
</organism>
<evidence type="ECO:0000256" key="1">
    <source>
        <dbReference type="SAM" id="MobiDB-lite"/>
    </source>
</evidence>
<proteinExistence type="predicted"/>
<gene>
    <name evidence="3" type="ORF">OKA104_LOCUS34734</name>
    <name evidence="2" type="ORF">OXD698_LOCUS33980</name>
    <name evidence="4" type="ORF">OXD698_LOCUS34795</name>
</gene>
<feature type="non-terminal residue" evidence="2">
    <location>
        <position position="1"/>
    </location>
</feature>
<dbReference type="Proteomes" id="UP000663881">
    <property type="component" value="Unassembled WGS sequence"/>
</dbReference>
<evidence type="ECO:0000313" key="4">
    <source>
        <dbReference type="EMBL" id="CAF4089377.1"/>
    </source>
</evidence>
<evidence type="ECO:0000313" key="2">
    <source>
        <dbReference type="EMBL" id="CAF4075633.1"/>
    </source>
</evidence>
<evidence type="ECO:0000313" key="5">
    <source>
        <dbReference type="Proteomes" id="UP000663844"/>
    </source>
</evidence>
<dbReference type="EMBL" id="CAJOAZ010005149">
    <property type="protein sequence ID" value="CAF4089377.1"/>
    <property type="molecule type" value="Genomic_DNA"/>
</dbReference>
<dbReference type="AlphaFoldDB" id="A0A819TME2"/>
<feature type="region of interest" description="Disordered" evidence="1">
    <location>
        <begin position="1"/>
        <end position="38"/>
    </location>
</feature>
<dbReference type="EMBL" id="CAJOAZ010004801">
    <property type="protein sequence ID" value="CAF4075633.1"/>
    <property type="molecule type" value="Genomic_DNA"/>
</dbReference>
<evidence type="ECO:0000313" key="3">
    <source>
        <dbReference type="EMBL" id="CAF4083907.1"/>
    </source>
</evidence>
<dbReference type="Proteomes" id="UP000663844">
    <property type="component" value="Unassembled WGS sequence"/>
</dbReference>
<protein>
    <submittedName>
        <fullName evidence="2">Uncharacterized protein</fullName>
    </submittedName>
</protein>
<feature type="compositionally biased region" description="Low complexity" evidence="1">
    <location>
        <begin position="1"/>
        <end position="11"/>
    </location>
</feature>
<reference evidence="2" key="1">
    <citation type="submission" date="2021-02" db="EMBL/GenBank/DDBJ databases">
        <authorList>
            <person name="Nowell W R."/>
        </authorList>
    </citation>
    <scope>NUCLEOTIDE SEQUENCE</scope>
</reference>
<sequence length="38" mass="4332">RSPNNNNNMNINRRHFIPNLPGNMMMDEGDLSDDAAMN</sequence>
<feature type="compositionally biased region" description="Acidic residues" evidence="1">
    <location>
        <begin position="27"/>
        <end position="38"/>
    </location>
</feature>
<dbReference type="EMBL" id="CAJOAY010004804">
    <property type="protein sequence ID" value="CAF4083907.1"/>
    <property type="molecule type" value="Genomic_DNA"/>
</dbReference>